<evidence type="ECO:0000313" key="3">
    <source>
        <dbReference type="Proteomes" id="UP000075081"/>
    </source>
</evidence>
<comment type="caution">
    <text evidence="2">The sequence shown here is derived from an EMBL/GenBank/DDBJ whole genome shotgun (WGS) entry which is preliminary data.</text>
</comment>
<feature type="signal peptide" evidence="1">
    <location>
        <begin position="1"/>
        <end position="25"/>
    </location>
</feature>
<dbReference type="RefSeq" id="WP_043032302.1">
    <property type="nucleotide sequence ID" value="NZ_BCDB01000008.1"/>
</dbReference>
<evidence type="ECO:0000256" key="1">
    <source>
        <dbReference type="SAM" id="SignalP"/>
    </source>
</evidence>
<keyword evidence="1" id="KW-0732">Signal</keyword>
<name>A0A822W3R9_STRSU</name>
<accession>A0A822W3R9</accession>
<dbReference type="AlphaFoldDB" id="A0A822W3R9"/>
<feature type="chain" id="PRO_5039499551" evidence="1">
    <location>
        <begin position="26"/>
        <end position="101"/>
    </location>
</feature>
<reference evidence="2 3" key="1">
    <citation type="submission" date="2016-02" db="EMBL/GenBank/DDBJ databases">
        <authorList>
            <consortium name="Pathogen Informatics"/>
        </authorList>
    </citation>
    <scope>NUCLEOTIDE SEQUENCE [LARGE SCALE GENOMIC DNA]</scope>
    <source>
        <strain evidence="2 3">FX230</strain>
    </source>
</reference>
<proteinExistence type="predicted"/>
<organism evidence="2 3">
    <name type="scientific">Streptococcus suis</name>
    <dbReference type="NCBI Taxonomy" id="1307"/>
    <lineage>
        <taxon>Bacteria</taxon>
        <taxon>Bacillati</taxon>
        <taxon>Bacillota</taxon>
        <taxon>Bacilli</taxon>
        <taxon>Lactobacillales</taxon>
        <taxon>Streptococcaceae</taxon>
        <taxon>Streptococcus</taxon>
    </lineage>
</organism>
<gene>
    <name evidence="2" type="ORF">ERS156295_01043</name>
</gene>
<protein>
    <submittedName>
        <fullName evidence="2">Serum opacity factor</fullName>
    </submittedName>
</protein>
<evidence type="ECO:0000313" key="2">
    <source>
        <dbReference type="EMBL" id="CZB08885.1"/>
    </source>
</evidence>
<dbReference type="Proteomes" id="UP000075081">
    <property type="component" value="Unassembled WGS sequence"/>
</dbReference>
<dbReference type="EMBL" id="FISW01000005">
    <property type="protein sequence ID" value="CZB08885.1"/>
    <property type="molecule type" value="Genomic_DNA"/>
</dbReference>
<sequence>MNHPKFTLRKLSIGLVSLGAGVALSGTLYPQNTVTVYAETPVTESTTLEKNEEIDNTSSITRPIAVEDPKVVQANENKEGEVVDSSSIFCLTKIECRICFS</sequence>